<feature type="transmembrane region" description="Helical" evidence="1">
    <location>
        <begin position="24"/>
        <end position="44"/>
    </location>
</feature>
<evidence type="ECO:0000256" key="1">
    <source>
        <dbReference type="SAM" id="Phobius"/>
    </source>
</evidence>
<dbReference type="EMBL" id="BAAAYN010000003">
    <property type="protein sequence ID" value="GAA3382612.1"/>
    <property type="molecule type" value="Genomic_DNA"/>
</dbReference>
<feature type="transmembrane region" description="Helical" evidence="1">
    <location>
        <begin position="182"/>
        <end position="201"/>
    </location>
</feature>
<keyword evidence="1" id="KW-0472">Membrane</keyword>
<feature type="transmembrane region" description="Helical" evidence="1">
    <location>
        <begin position="110"/>
        <end position="130"/>
    </location>
</feature>
<organism evidence="2 3">
    <name type="scientific">Cryptosporangium minutisporangium</name>
    <dbReference type="NCBI Taxonomy" id="113569"/>
    <lineage>
        <taxon>Bacteria</taxon>
        <taxon>Bacillati</taxon>
        <taxon>Actinomycetota</taxon>
        <taxon>Actinomycetes</taxon>
        <taxon>Cryptosporangiales</taxon>
        <taxon>Cryptosporangiaceae</taxon>
        <taxon>Cryptosporangium</taxon>
    </lineage>
</organism>
<dbReference type="Proteomes" id="UP001501676">
    <property type="component" value="Unassembled WGS sequence"/>
</dbReference>
<protein>
    <recommendedName>
        <fullName evidence="4">DUF4386 family protein</fullName>
    </recommendedName>
</protein>
<reference evidence="3" key="1">
    <citation type="journal article" date="2019" name="Int. J. Syst. Evol. Microbiol.">
        <title>The Global Catalogue of Microorganisms (GCM) 10K type strain sequencing project: providing services to taxonomists for standard genome sequencing and annotation.</title>
        <authorList>
            <consortium name="The Broad Institute Genomics Platform"/>
            <consortium name="The Broad Institute Genome Sequencing Center for Infectious Disease"/>
            <person name="Wu L."/>
            <person name="Ma J."/>
        </authorList>
    </citation>
    <scope>NUCLEOTIDE SEQUENCE [LARGE SCALE GENOMIC DNA]</scope>
    <source>
        <strain evidence="3">JCM 9458</strain>
    </source>
</reference>
<accession>A0ABP6SRD0</accession>
<feature type="transmembrane region" description="Helical" evidence="1">
    <location>
        <begin position="207"/>
        <end position="225"/>
    </location>
</feature>
<feature type="transmembrane region" description="Helical" evidence="1">
    <location>
        <begin position="70"/>
        <end position="89"/>
    </location>
</feature>
<sequence length="237" mass="24684">MTTYTAAHDRSAAPPDAVRRRRPWAVTGVVTGVLGLAATMNVLAKSVYPEDGSGLDASVVDRVDATGTRIGFVLGYLAVAGLLVLAAQWRRHVEPQLPTSTASRVVSNGLLASAAALTFGYGWMGALALYNDDGPEAGSFDQAGVYVYFMLTDFGPFIGWLGVVVAAGAAAWMGLVERSLPVWIGIVGVLPVLGTLLFIVLTSVPGAPGLFGGLWMIVTFTGIALSRRPFTAGSRGV</sequence>
<evidence type="ECO:0000313" key="2">
    <source>
        <dbReference type="EMBL" id="GAA3382612.1"/>
    </source>
</evidence>
<evidence type="ECO:0000313" key="3">
    <source>
        <dbReference type="Proteomes" id="UP001501676"/>
    </source>
</evidence>
<proteinExistence type="predicted"/>
<comment type="caution">
    <text evidence="2">The sequence shown here is derived from an EMBL/GenBank/DDBJ whole genome shotgun (WGS) entry which is preliminary data.</text>
</comment>
<keyword evidence="1" id="KW-1133">Transmembrane helix</keyword>
<gene>
    <name evidence="2" type="ORF">GCM10020369_05170</name>
</gene>
<name>A0ABP6SRD0_9ACTN</name>
<evidence type="ECO:0008006" key="4">
    <source>
        <dbReference type="Google" id="ProtNLM"/>
    </source>
</evidence>
<keyword evidence="3" id="KW-1185">Reference proteome</keyword>
<dbReference type="RefSeq" id="WP_345726305.1">
    <property type="nucleotide sequence ID" value="NZ_BAAAYN010000003.1"/>
</dbReference>
<keyword evidence="1" id="KW-0812">Transmembrane</keyword>